<proteinExistence type="predicted"/>
<accession>A0A0E9Q302</accession>
<dbReference type="EMBL" id="GBXM01097336">
    <property type="protein sequence ID" value="JAH11241.1"/>
    <property type="molecule type" value="Transcribed_RNA"/>
</dbReference>
<protein>
    <submittedName>
        <fullName evidence="1">Uncharacterized protein</fullName>
    </submittedName>
</protein>
<name>A0A0E9Q302_ANGAN</name>
<evidence type="ECO:0000313" key="1">
    <source>
        <dbReference type="EMBL" id="JAH11241.1"/>
    </source>
</evidence>
<sequence>MLSHMYKAYLVVSGIYEKRSLSLFCCFLLFFLSKKKKSLSCDKLCTWMFF</sequence>
<reference evidence="1" key="2">
    <citation type="journal article" date="2015" name="Fish Shellfish Immunol.">
        <title>Early steps in the European eel (Anguilla anguilla)-Vibrio vulnificus interaction in the gills: Role of the RtxA13 toxin.</title>
        <authorList>
            <person name="Callol A."/>
            <person name="Pajuelo D."/>
            <person name="Ebbesson L."/>
            <person name="Teles M."/>
            <person name="MacKenzie S."/>
            <person name="Amaro C."/>
        </authorList>
    </citation>
    <scope>NUCLEOTIDE SEQUENCE</scope>
</reference>
<reference evidence="1" key="1">
    <citation type="submission" date="2014-11" db="EMBL/GenBank/DDBJ databases">
        <authorList>
            <person name="Amaro Gonzalez C."/>
        </authorList>
    </citation>
    <scope>NUCLEOTIDE SEQUENCE</scope>
</reference>
<organism evidence="1">
    <name type="scientific">Anguilla anguilla</name>
    <name type="common">European freshwater eel</name>
    <name type="synonym">Muraena anguilla</name>
    <dbReference type="NCBI Taxonomy" id="7936"/>
    <lineage>
        <taxon>Eukaryota</taxon>
        <taxon>Metazoa</taxon>
        <taxon>Chordata</taxon>
        <taxon>Craniata</taxon>
        <taxon>Vertebrata</taxon>
        <taxon>Euteleostomi</taxon>
        <taxon>Actinopterygii</taxon>
        <taxon>Neopterygii</taxon>
        <taxon>Teleostei</taxon>
        <taxon>Anguilliformes</taxon>
        <taxon>Anguillidae</taxon>
        <taxon>Anguilla</taxon>
    </lineage>
</organism>
<dbReference type="AlphaFoldDB" id="A0A0E9Q302"/>